<dbReference type="OrthoDB" id="8910390at2"/>
<reference evidence="2 4" key="1">
    <citation type="journal article" date="2015" name="Int. J. Syst. Evol. Microbiol.">
        <title>Bacillus glycinifermentans sp. nov., isolated from fermented soybean paste.</title>
        <authorList>
            <person name="Kim S.J."/>
            <person name="Dunlap C.A."/>
            <person name="Kwon S.W."/>
            <person name="Rooney A.P."/>
        </authorList>
    </citation>
    <scope>NUCLEOTIDE SEQUENCE [LARGE SCALE GENOMIC DNA]</scope>
    <source>
        <strain evidence="2 4">GO-13</strain>
    </source>
</reference>
<dbReference type="EMBL" id="LECW02000014">
    <property type="protein sequence ID" value="KRT94008.1"/>
    <property type="molecule type" value="Genomic_DNA"/>
</dbReference>
<reference evidence="2" key="2">
    <citation type="submission" date="2015-10" db="EMBL/GenBank/DDBJ databases">
        <authorList>
            <person name="Gilbert D.G."/>
        </authorList>
    </citation>
    <scope>NUCLEOTIDE SEQUENCE</scope>
    <source>
        <strain evidence="2">GO-13</strain>
    </source>
</reference>
<dbReference type="InterPro" id="IPR007630">
    <property type="entry name" value="RNA_pol_sigma70_r4"/>
</dbReference>
<evidence type="ECO:0000313" key="2">
    <source>
        <dbReference type="EMBL" id="KRT94008.1"/>
    </source>
</evidence>
<dbReference type="Gene3D" id="1.10.10.10">
    <property type="entry name" value="Winged helix-like DNA-binding domain superfamily/Winged helix DNA-binding domain"/>
    <property type="match status" value="1"/>
</dbReference>
<dbReference type="InterPro" id="IPR036388">
    <property type="entry name" value="WH-like_DNA-bd_sf"/>
</dbReference>
<reference evidence="3 5" key="3">
    <citation type="submission" date="2023-03" db="EMBL/GenBank/DDBJ databases">
        <title>Agriculturally important microbes genome sequencing.</title>
        <authorList>
            <person name="Dunlap C."/>
        </authorList>
    </citation>
    <scope>NUCLEOTIDE SEQUENCE [LARGE SCALE GENOMIC DNA]</scope>
    <source>
        <strain evidence="3 5">CBP-3203</strain>
    </source>
</reference>
<evidence type="ECO:0000259" key="1">
    <source>
        <dbReference type="Pfam" id="PF04545"/>
    </source>
</evidence>
<dbReference type="AlphaFoldDB" id="A0A0T6BQT1"/>
<comment type="caution">
    <text evidence="2">The sequence shown here is derived from an EMBL/GenBank/DDBJ whole genome shotgun (WGS) entry which is preliminary data.</text>
</comment>
<keyword evidence="5" id="KW-1185">Reference proteome</keyword>
<accession>A0A0T6BQT1</accession>
<dbReference type="EMBL" id="JARRTL010000031">
    <property type="protein sequence ID" value="MEC0487393.1"/>
    <property type="molecule type" value="Genomic_DNA"/>
</dbReference>
<evidence type="ECO:0000313" key="3">
    <source>
        <dbReference type="EMBL" id="MEC0487393.1"/>
    </source>
</evidence>
<dbReference type="Pfam" id="PF04545">
    <property type="entry name" value="Sigma70_r4"/>
    <property type="match status" value="1"/>
</dbReference>
<dbReference type="InterPro" id="IPR013324">
    <property type="entry name" value="RNA_pol_sigma_r3/r4-like"/>
</dbReference>
<dbReference type="Proteomes" id="UP001341297">
    <property type="component" value="Unassembled WGS sequence"/>
</dbReference>
<dbReference type="STRING" id="1664069.BGLY_3341"/>
<evidence type="ECO:0000313" key="5">
    <source>
        <dbReference type="Proteomes" id="UP001341297"/>
    </source>
</evidence>
<protein>
    <submittedName>
        <fullName evidence="3">Sigma factor-like helix-turn-helix DNA-binding protein</fullName>
    </submittedName>
</protein>
<organism evidence="2 4">
    <name type="scientific">Bacillus glycinifermentans</name>
    <dbReference type="NCBI Taxonomy" id="1664069"/>
    <lineage>
        <taxon>Bacteria</taxon>
        <taxon>Bacillati</taxon>
        <taxon>Bacillota</taxon>
        <taxon>Bacilli</taxon>
        <taxon>Bacillales</taxon>
        <taxon>Bacillaceae</taxon>
        <taxon>Bacillus</taxon>
    </lineage>
</organism>
<dbReference type="RefSeq" id="WP_011197863.1">
    <property type="nucleotide sequence ID" value="NZ_JARRTL010000031.1"/>
</dbReference>
<dbReference type="GO" id="GO:0006352">
    <property type="term" value="P:DNA-templated transcription initiation"/>
    <property type="evidence" value="ECO:0007669"/>
    <property type="project" value="InterPro"/>
</dbReference>
<gene>
    <name evidence="2" type="ORF">AB447_215285</name>
    <name evidence="3" type="ORF">P8828_21820</name>
</gene>
<dbReference type="PATRIC" id="fig|279010.13.peg.1452"/>
<sequence>MYKKEIEKLISSYHWMAKEVQRLQRVLYGSDIPMRSWGVAQYGLEAAMPKGSPGKSQAELRDMDIREERLYKRLEYFEERVYAIEAAARTIEGEQHKVIYDCMMEGMSYRAIGLHLGISRETVRRMKDEIINQLCQNCRIVQLLNPKKSVV</sequence>
<dbReference type="SUPFAM" id="SSF88659">
    <property type="entry name" value="Sigma3 and sigma4 domains of RNA polymerase sigma factors"/>
    <property type="match status" value="1"/>
</dbReference>
<proteinExistence type="predicted"/>
<dbReference type="GO" id="GO:0003700">
    <property type="term" value="F:DNA-binding transcription factor activity"/>
    <property type="evidence" value="ECO:0007669"/>
    <property type="project" value="InterPro"/>
</dbReference>
<name>A0A0T6BQT1_9BACI</name>
<dbReference type="Proteomes" id="UP000036168">
    <property type="component" value="Unassembled WGS sequence"/>
</dbReference>
<feature type="domain" description="RNA polymerase sigma-70 region 4" evidence="1">
    <location>
        <begin position="94"/>
        <end position="134"/>
    </location>
</feature>
<dbReference type="GeneID" id="92861953"/>
<evidence type="ECO:0000313" key="4">
    <source>
        <dbReference type="Proteomes" id="UP000036168"/>
    </source>
</evidence>